<dbReference type="CDD" id="cd06259">
    <property type="entry name" value="YdcF-like"/>
    <property type="match status" value="1"/>
</dbReference>
<protein>
    <submittedName>
        <fullName evidence="3">YdcF family protein</fullName>
    </submittedName>
</protein>
<reference evidence="4" key="1">
    <citation type="journal article" date="2019" name="Int. J. Syst. Evol. Microbiol.">
        <title>The Global Catalogue of Microorganisms (GCM) 10K type strain sequencing project: providing services to taxonomists for standard genome sequencing and annotation.</title>
        <authorList>
            <consortium name="The Broad Institute Genomics Platform"/>
            <consortium name="The Broad Institute Genome Sequencing Center for Infectious Disease"/>
            <person name="Wu L."/>
            <person name="Ma J."/>
        </authorList>
    </citation>
    <scope>NUCLEOTIDE SEQUENCE [LARGE SCALE GENOMIC DNA]</scope>
    <source>
        <strain evidence="4">KCTC 52473</strain>
    </source>
</reference>
<dbReference type="EMBL" id="JBHRSW010000006">
    <property type="protein sequence ID" value="MFC3120852.1"/>
    <property type="molecule type" value="Genomic_DNA"/>
</dbReference>
<comment type="caution">
    <text evidence="3">The sequence shown here is derived from an EMBL/GenBank/DDBJ whole genome shotgun (WGS) entry which is preliminary data.</text>
</comment>
<evidence type="ECO:0000256" key="1">
    <source>
        <dbReference type="SAM" id="Phobius"/>
    </source>
</evidence>
<dbReference type="RefSeq" id="WP_376918995.1">
    <property type="nucleotide sequence ID" value="NZ_JBHRSW010000006.1"/>
</dbReference>
<organism evidence="3 4">
    <name type="scientific">Agaribacter flavus</name>
    <dbReference type="NCBI Taxonomy" id="1902781"/>
    <lineage>
        <taxon>Bacteria</taxon>
        <taxon>Pseudomonadati</taxon>
        <taxon>Pseudomonadota</taxon>
        <taxon>Gammaproteobacteria</taxon>
        <taxon>Alteromonadales</taxon>
        <taxon>Alteromonadaceae</taxon>
        <taxon>Agaribacter</taxon>
    </lineage>
</organism>
<feature type="domain" description="DUF218" evidence="2">
    <location>
        <begin position="111"/>
        <end position="248"/>
    </location>
</feature>
<keyword evidence="4" id="KW-1185">Reference proteome</keyword>
<gene>
    <name evidence="3" type="ORF">ACFOHL_04430</name>
</gene>
<dbReference type="Proteomes" id="UP001595478">
    <property type="component" value="Unassembled WGS sequence"/>
</dbReference>
<keyword evidence="1" id="KW-1133">Transmembrane helix</keyword>
<dbReference type="Pfam" id="PF02698">
    <property type="entry name" value="DUF218"/>
    <property type="match status" value="1"/>
</dbReference>
<keyword evidence="1" id="KW-0812">Transmembrane</keyword>
<keyword evidence="1" id="KW-0472">Membrane</keyword>
<evidence type="ECO:0000259" key="2">
    <source>
        <dbReference type="Pfam" id="PF02698"/>
    </source>
</evidence>
<feature type="transmembrane region" description="Helical" evidence="1">
    <location>
        <begin position="42"/>
        <end position="65"/>
    </location>
</feature>
<feature type="transmembrane region" description="Helical" evidence="1">
    <location>
        <begin position="12"/>
        <end position="30"/>
    </location>
</feature>
<proteinExistence type="predicted"/>
<sequence>MFDSFAKFAISPVNQAFIIIVLGLISTWIAGVKWSFPRRQYAYPFVIAFAWVLLCSQTWFSYLIIEPLEKFSREQQSDYENVTSEHYVHVLACYYRDVDHYPFVSRWTDCSLKRLTQALILYNKTRAKIVVTGGTFMRNSEVAYAKRAHDFLVELGVKTEDIVVIPEGKNTHEEIVALKQKLTNQIELAVVSNTTHTKRLVQLLDIEGFEQLHYFSVGHMNGGLELSSAFEFSHGNLLRTQHAFYEYAALIKSGYFFN</sequence>
<dbReference type="InterPro" id="IPR003848">
    <property type="entry name" value="DUF218"/>
</dbReference>
<evidence type="ECO:0000313" key="3">
    <source>
        <dbReference type="EMBL" id="MFC3120852.1"/>
    </source>
</evidence>
<evidence type="ECO:0000313" key="4">
    <source>
        <dbReference type="Proteomes" id="UP001595478"/>
    </source>
</evidence>
<accession>A0ABV7FQT9</accession>
<name>A0ABV7FQT9_9ALTE</name>